<sequence length="237" mass="24642">MKKTLLVALAAVSVVSFQSCRRTVGEGPSITKTYNVSGFTSIDAGLDGDVYYTQDSVYKVEIYAQSNVQDLIETPIVDGELRLQFKKFSSLRRHGKVVVYISAPSINGLGVNGSGNVYASQPISSASMALKVNGSGNLSINSYTGTSVSGHISGSGRITVTGGSVRSSELRTSGSGDIDMLGLQAENVTVHTSGSGTTTVSASNSLDVRISGSGDVYYRGNPSVYTSISGSGKVSRI</sequence>
<dbReference type="EMBL" id="BAABFA010000005">
    <property type="protein sequence ID" value="GAA4461449.1"/>
    <property type="molecule type" value="Genomic_DNA"/>
</dbReference>
<evidence type="ECO:0000313" key="3">
    <source>
        <dbReference type="Proteomes" id="UP001500067"/>
    </source>
</evidence>
<name>A0ABP8N7S2_9BACT</name>
<feature type="domain" description="Putative auto-transporter adhesin head GIN" evidence="1">
    <location>
        <begin position="39"/>
        <end position="222"/>
    </location>
</feature>
<comment type="caution">
    <text evidence="2">The sequence shown here is derived from an EMBL/GenBank/DDBJ whole genome shotgun (WGS) entry which is preliminary data.</text>
</comment>
<dbReference type="PANTHER" id="PTHR39200:SF1">
    <property type="entry name" value="AUTO-TRANSPORTER ADHESIN HEAD GIN DOMAIN-CONTAINING PROTEIN-RELATED"/>
    <property type="match status" value="1"/>
</dbReference>
<evidence type="ECO:0000259" key="1">
    <source>
        <dbReference type="Pfam" id="PF10988"/>
    </source>
</evidence>
<evidence type="ECO:0000313" key="2">
    <source>
        <dbReference type="EMBL" id="GAA4461449.1"/>
    </source>
</evidence>
<organism evidence="2 3">
    <name type="scientific">Nemorincola caseinilytica</name>
    <dbReference type="NCBI Taxonomy" id="2054315"/>
    <lineage>
        <taxon>Bacteria</taxon>
        <taxon>Pseudomonadati</taxon>
        <taxon>Bacteroidota</taxon>
        <taxon>Chitinophagia</taxon>
        <taxon>Chitinophagales</taxon>
        <taxon>Chitinophagaceae</taxon>
        <taxon>Nemorincola</taxon>
    </lineage>
</organism>
<dbReference type="PROSITE" id="PS51257">
    <property type="entry name" value="PROKAR_LIPOPROTEIN"/>
    <property type="match status" value="1"/>
</dbReference>
<reference evidence="3" key="1">
    <citation type="journal article" date="2019" name="Int. J. Syst. Evol. Microbiol.">
        <title>The Global Catalogue of Microorganisms (GCM) 10K type strain sequencing project: providing services to taxonomists for standard genome sequencing and annotation.</title>
        <authorList>
            <consortium name="The Broad Institute Genomics Platform"/>
            <consortium name="The Broad Institute Genome Sequencing Center for Infectious Disease"/>
            <person name="Wu L."/>
            <person name="Ma J."/>
        </authorList>
    </citation>
    <scope>NUCLEOTIDE SEQUENCE [LARGE SCALE GENOMIC DNA]</scope>
    <source>
        <strain evidence="3">JCM 32105</strain>
    </source>
</reference>
<accession>A0ABP8N7S2</accession>
<proteinExistence type="predicted"/>
<dbReference type="PANTHER" id="PTHR39200">
    <property type="entry name" value="HYPOTHETICAL EXPORTED PROTEIN"/>
    <property type="match status" value="1"/>
</dbReference>
<dbReference type="Pfam" id="PF10988">
    <property type="entry name" value="DUF2807"/>
    <property type="match status" value="1"/>
</dbReference>
<gene>
    <name evidence="2" type="ORF">GCM10023093_06120</name>
</gene>
<dbReference type="RefSeq" id="WP_345078365.1">
    <property type="nucleotide sequence ID" value="NZ_BAABFA010000005.1"/>
</dbReference>
<dbReference type="Gene3D" id="2.160.20.120">
    <property type="match status" value="1"/>
</dbReference>
<dbReference type="Proteomes" id="UP001500067">
    <property type="component" value="Unassembled WGS sequence"/>
</dbReference>
<dbReference type="InterPro" id="IPR021255">
    <property type="entry name" value="DUF2807"/>
</dbReference>
<keyword evidence="3" id="KW-1185">Reference proteome</keyword>
<protein>
    <submittedName>
        <fullName evidence="2">Head GIN domain-containing protein</fullName>
    </submittedName>
</protein>